<dbReference type="AlphaFoldDB" id="A0A0M0G4P4"/>
<proteinExistence type="predicted"/>
<reference evidence="2" key="1">
    <citation type="submission" date="2015-07" db="EMBL/GenBank/DDBJ databases">
        <title>Fjat-14235 jcm11544.</title>
        <authorList>
            <person name="Liu B."/>
            <person name="Wang J."/>
            <person name="Zhu Y."/>
            <person name="Liu G."/>
            <person name="Chen Q."/>
            <person name="Chen Z."/>
            <person name="Lan J."/>
            <person name="Che J."/>
            <person name="Ge C."/>
            <person name="Shi H."/>
            <person name="Pan Z."/>
            <person name="Liu X."/>
        </authorList>
    </citation>
    <scope>NUCLEOTIDE SEQUENCE [LARGE SCALE GENOMIC DNA]</scope>
    <source>
        <strain evidence="2">JCM 11544</strain>
    </source>
</reference>
<sequence>MEITFIRHGQGEHTLDVPGSLQMEDPSLTEAGKEQARGLAMVFTVTKDDLVVASPTRRTLQTASLVAGESGCRRVVHPLVSPRRFPQKPGAVTLPCDLMLDRQVIREEFPEFEVESGMGQDIWTSGINTMPSDKFAKWVDVFLRWAEDQGARHVYVVSHDGTITAYRERLRKETLSRADFLKDGGWVKEEIEV</sequence>
<organism evidence="1 2">
    <name type="scientific">Rossellomorea marisflavi</name>
    <dbReference type="NCBI Taxonomy" id="189381"/>
    <lineage>
        <taxon>Bacteria</taxon>
        <taxon>Bacillati</taxon>
        <taxon>Bacillota</taxon>
        <taxon>Bacilli</taxon>
        <taxon>Bacillales</taxon>
        <taxon>Bacillaceae</taxon>
        <taxon>Rossellomorea</taxon>
    </lineage>
</organism>
<protein>
    <submittedName>
        <fullName evidence="1">Phosphoglycerate mutase</fullName>
    </submittedName>
</protein>
<dbReference type="SUPFAM" id="SSF53254">
    <property type="entry name" value="Phosphoglycerate mutase-like"/>
    <property type="match status" value="1"/>
</dbReference>
<dbReference type="Gene3D" id="3.40.50.1240">
    <property type="entry name" value="Phosphoglycerate mutase-like"/>
    <property type="match status" value="1"/>
</dbReference>
<gene>
    <name evidence="1" type="ORF">AF331_12285</name>
</gene>
<dbReference type="OrthoDB" id="2435937at2"/>
<dbReference type="PANTHER" id="PTHR48100:SF1">
    <property type="entry name" value="HISTIDINE PHOSPHATASE FAMILY PROTEIN-RELATED"/>
    <property type="match status" value="1"/>
</dbReference>
<dbReference type="CDD" id="cd07067">
    <property type="entry name" value="HP_PGM_like"/>
    <property type="match status" value="1"/>
</dbReference>
<dbReference type="SMART" id="SM00855">
    <property type="entry name" value="PGAM"/>
    <property type="match status" value="1"/>
</dbReference>
<dbReference type="InterPro" id="IPR029033">
    <property type="entry name" value="His_PPase_superfam"/>
</dbReference>
<dbReference type="Pfam" id="PF00300">
    <property type="entry name" value="His_Phos_1"/>
    <property type="match status" value="1"/>
</dbReference>
<dbReference type="PATRIC" id="fig|189381.12.peg.2489"/>
<dbReference type="GO" id="GO:0016791">
    <property type="term" value="F:phosphatase activity"/>
    <property type="evidence" value="ECO:0007669"/>
    <property type="project" value="TreeGrafter"/>
</dbReference>
<dbReference type="InterPro" id="IPR013078">
    <property type="entry name" value="His_Pase_superF_clade-1"/>
</dbReference>
<evidence type="ECO:0000313" key="1">
    <source>
        <dbReference type="EMBL" id="KON84789.1"/>
    </source>
</evidence>
<comment type="caution">
    <text evidence="1">The sequence shown here is derived from an EMBL/GenBank/DDBJ whole genome shotgun (WGS) entry which is preliminary data.</text>
</comment>
<evidence type="ECO:0000313" key="2">
    <source>
        <dbReference type="Proteomes" id="UP000037405"/>
    </source>
</evidence>
<dbReference type="GO" id="GO:0005737">
    <property type="term" value="C:cytoplasm"/>
    <property type="evidence" value="ECO:0007669"/>
    <property type="project" value="TreeGrafter"/>
</dbReference>
<name>A0A0M0G4P4_9BACI</name>
<dbReference type="InterPro" id="IPR050275">
    <property type="entry name" value="PGM_Phosphatase"/>
</dbReference>
<dbReference type="STRING" id="189381.GCA_900166615_01438"/>
<dbReference type="RefSeq" id="WP_053428388.1">
    <property type="nucleotide sequence ID" value="NZ_LGUE01000004.1"/>
</dbReference>
<dbReference type="Proteomes" id="UP000037405">
    <property type="component" value="Unassembled WGS sequence"/>
</dbReference>
<accession>A0A0M0G4P4</accession>
<keyword evidence="2" id="KW-1185">Reference proteome</keyword>
<dbReference type="PANTHER" id="PTHR48100">
    <property type="entry name" value="BROAD-SPECIFICITY PHOSPHATASE YOR283W-RELATED"/>
    <property type="match status" value="1"/>
</dbReference>
<dbReference type="EMBL" id="LGUE01000004">
    <property type="protein sequence ID" value="KON84789.1"/>
    <property type="molecule type" value="Genomic_DNA"/>
</dbReference>